<protein>
    <recommendedName>
        <fullName evidence="3">Reverse transcriptase</fullName>
    </recommendedName>
</protein>
<dbReference type="PANTHER" id="PTHR33332">
    <property type="entry name" value="REVERSE TRANSCRIPTASE DOMAIN-CONTAINING PROTEIN"/>
    <property type="match status" value="1"/>
</dbReference>
<proteinExistence type="predicted"/>
<evidence type="ECO:0000313" key="1">
    <source>
        <dbReference type="EMBL" id="PKU41548.1"/>
    </source>
</evidence>
<evidence type="ECO:0000313" key="2">
    <source>
        <dbReference type="Proteomes" id="UP000233556"/>
    </source>
</evidence>
<gene>
    <name evidence="1" type="ORF">llap_8149</name>
</gene>
<dbReference type="OrthoDB" id="276744at2759"/>
<dbReference type="EMBL" id="KZ506103">
    <property type="protein sequence ID" value="PKU41548.1"/>
    <property type="molecule type" value="Genomic_DNA"/>
</dbReference>
<reference evidence="2" key="2">
    <citation type="submission" date="2017-12" db="EMBL/GenBank/DDBJ databases">
        <title>Genome sequence of the Bar-tailed Godwit (Limosa lapponica baueri).</title>
        <authorList>
            <person name="Lima N.C.B."/>
            <person name="Parody-Merino A.M."/>
            <person name="Battley P.F."/>
            <person name="Fidler A.E."/>
            <person name="Prosdocimi F."/>
        </authorList>
    </citation>
    <scope>NUCLEOTIDE SEQUENCE [LARGE SCALE GENOMIC DNA]</scope>
</reference>
<accession>A0A2I0U653</accession>
<organism evidence="1 2">
    <name type="scientific">Limosa lapponica baueri</name>
    <dbReference type="NCBI Taxonomy" id="1758121"/>
    <lineage>
        <taxon>Eukaryota</taxon>
        <taxon>Metazoa</taxon>
        <taxon>Chordata</taxon>
        <taxon>Craniata</taxon>
        <taxon>Vertebrata</taxon>
        <taxon>Euteleostomi</taxon>
        <taxon>Archelosauria</taxon>
        <taxon>Archosauria</taxon>
        <taxon>Dinosauria</taxon>
        <taxon>Saurischia</taxon>
        <taxon>Theropoda</taxon>
        <taxon>Coelurosauria</taxon>
        <taxon>Aves</taxon>
        <taxon>Neognathae</taxon>
        <taxon>Neoaves</taxon>
        <taxon>Charadriiformes</taxon>
        <taxon>Scolopacidae</taxon>
        <taxon>Limosa</taxon>
    </lineage>
</organism>
<sequence length="136" mass="16423">MSQQYTQVAKKADNILTYIMNSVASRTRAVIVHLYSALVRLHLDYCVQFWAPHYKKGIEMLERVQRRTKKMVWGLENKSCEEQLRIQTLRQYHRTFFQARKMFLLSDNRHINPLQDLYRDDADQTWPMFRRVGVRS</sequence>
<evidence type="ECO:0008006" key="3">
    <source>
        <dbReference type="Google" id="ProtNLM"/>
    </source>
</evidence>
<dbReference type="Proteomes" id="UP000233556">
    <property type="component" value="Unassembled WGS sequence"/>
</dbReference>
<reference evidence="2" key="1">
    <citation type="submission" date="2017-11" db="EMBL/GenBank/DDBJ databases">
        <authorList>
            <person name="Lima N.C."/>
            <person name="Parody-Merino A.M."/>
            <person name="Battley P.F."/>
            <person name="Fidler A.E."/>
            <person name="Prosdocimi F."/>
        </authorList>
    </citation>
    <scope>NUCLEOTIDE SEQUENCE [LARGE SCALE GENOMIC DNA]</scope>
</reference>
<keyword evidence="2" id="KW-1185">Reference proteome</keyword>
<name>A0A2I0U653_LIMLA</name>
<dbReference type="AlphaFoldDB" id="A0A2I0U653"/>